<dbReference type="InterPro" id="IPR003593">
    <property type="entry name" value="AAA+_ATPase"/>
</dbReference>
<evidence type="ECO:0000256" key="4">
    <source>
        <dbReference type="ARBA" id="ARBA00022692"/>
    </source>
</evidence>
<feature type="transmembrane region" description="Helical" evidence="9">
    <location>
        <begin position="525"/>
        <end position="542"/>
    </location>
</feature>
<dbReference type="FunFam" id="3.40.50.300:FF:001077">
    <property type="entry name" value="Uncharacterized protein, isoform A"/>
    <property type="match status" value="1"/>
</dbReference>
<feature type="domain" description="ABC transporter" evidence="10">
    <location>
        <begin position="50"/>
        <end position="288"/>
    </location>
</feature>
<dbReference type="PROSITE" id="PS50893">
    <property type="entry name" value="ABC_TRANSPORTER_2"/>
    <property type="match status" value="1"/>
</dbReference>
<accession>A0AAE1H223</accession>
<organism evidence="11 12">
    <name type="scientific">Frankliniella fusca</name>
    <dbReference type="NCBI Taxonomy" id="407009"/>
    <lineage>
        <taxon>Eukaryota</taxon>
        <taxon>Metazoa</taxon>
        <taxon>Ecdysozoa</taxon>
        <taxon>Arthropoda</taxon>
        <taxon>Hexapoda</taxon>
        <taxon>Insecta</taxon>
        <taxon>Pterygota</taxon>
        <taxon>Neoptera</taxon>
        <taxon>Paraneoptera</taxon>
        <taxon>Thysanoptera</taxon>
        <taxon>Terebrantia</taxon>
        <taxon>Thripoidea</taxon>
        <taxon>Thripidae</taxon>
        <taxon>Frankliniella</taxon>
    </lineage>
</organism>
<dbReference type="InterPro" id="IPR003439">
    <property type="entry name" value="ABC_transporter-like_ATP-bd"/>
</dbReference>
<name>A0AAE1H223_9NEOP</name>
<evidence type="ECO:0000313" key="11">
    <source>
        <dbReference type="EMBL" id="KAK3913319.1"/>
    </source>
</evidence>
<evidence type="ECO:0000256" key="8">
    <source>
        <dbReference type="ARBA" id="ARBA00023136"/>
    </source>
</evidence>
<dbReference type="InterPro" id="IPR050352">
    <property type="entry name" value="ABCG_transporters"/>
</dbReference>
<dbReference type="InterPro" id="IPR043926">
    <property type="entry name" value="ABCG_dom"/>
</dbReference>
<dbReference type="Pfam" id="PF19055">
    <property type="entry name" value="ABC2_membrane_7"/>
    <property type="match status" value="1"/>
</dbReference>
<feature type="transmembrane region" description="Helical" evidence="9">
    <location>
        <begin position="493"/>
        <end position="513"/>
    </location>
</feature>
<protein>
    <submittedName>
        <fullName evidence="11">ATP-binding cassette sub-family G member 4</fullName>
    </submittedName>
</protein>
<dbReference type="Gene3D" id="3.40.50.300">
    <property type="entry name" value="P-loop containing nucleotide triphosphate hydrolases"/>
    <property type="match status" value="1"/>
</dbReference>
<comment type="caution">
    <text evidence="11">The sequence shown here is derived from an EMBL/GenBank/DDBJ whole genome shotgun (WGS) entry which is preliminary data.</text>
</comment>
<keyword evidence="4 9" id="KW-0812">Transmembrane</keyword>
<evidence type="ECO:0000256" key="5">
    <source>
        <dbReference type="ARBA" id="ARBA00022741"/>
    </source>
</evidence>
<evidence type="ECO:0000256" key="1">
    <source>
        <dbReference type="ARBA" id="ARBA00004141"/>
    </source>
</evidence>
<dbReference type="GO" id="GO:0005886">
    <property type="term" value="C:plasma membrane"/>
    <property type="evidence" value="ECO:0007669"/>
    <property type="project" value="TreeGrafter"/>
</dbReference>
<dbReference type="InterPro" id="IPR027417">
    <property type="entry name" value="P-loop_NTPase"/>
</dbReference>
<evidence type="ECO:0000256" key="3">
    <source>
        <dbReference type="ARBA" id="ARBA00022448"/>
    </source>
</evidence>
<keyword evidence="12" id="KW-1185">Reference proteome</keyword>
<dbReference type="CDD" id="cd03213">
    <property type="entry name" value="ABCG_EPDR"/>
    <property type="match status" value="1"/>
</dbReference>
<sequence length="654" mass="73167">MEAERLTQLQQVQVVPVVQREVVVQLQEQEPPCPKKCTISNLVKRPPVNIEFHDLKFTTHNASGETRNILNSISGRFLSGELSCILGPSGAGKTTLMNILIGYLNSNVSGTIQTNGQPRNLRLFHKLSCYIMQDDLLQPRITVHEAMMVAAELKLGSEMSARQKRLAVDEILETLGLTPCRNTRTERLSGGQRKRLAVALELVNNPPVIFLDEPTTGLDVVAMKHLVDVMQLLARQGRTVVCTIHQPSASLFQQFDHVYVLSGGNCVYQGAAHQLVPFLDSCQLSCPKHYNPADYVLECLTPESVKIMAAQTSNGKLCKTSSEPAKHVSSYRTGDSANSLLDAAHAQASALSEAEFATSFWTQLSVLVRRNFLQTRRNKIGLFVQMFGAVLVGASLGAIFYNRGDDVTRPFENFKFCIGVLVFYMYCPFMAPILLFPSELVIMKREFFNRWYGLKSYYIALTVSTLPWQCICGFVFSTMSYLLTGQPLEWSRYLWFLITGLTVGMVSEGYGLVLGSLFSVTNGSTLGTFSLAPMLVLAVYGMGYGKNAELVYEWLMSLSYLRFGLVGFAVSLYAGGREQMHCDEDKVVYCHYANPNMLLRDLGMEGLTNTMQFINLLVFLVVFRLIAYLALRYRLTVEFSSRILNYLRKILGHK</sequence>
<reference evidence="11" key="1">
    <citation type="submission" date="2021-07" db="EMBL/GenBank/DDBJ databases">
        <authorList>
            <person name="Catto M.A."/>
            <person name="Jacobson A."/>
            <person name="Kennedy G."/>
            <person name="Labadie P."/>
            <person name="Hunt B.G."/>
            <person name="Srinivasan R."/>
        </authorList>
    </citation>
    <scope>NUCLEOTIDE SEQUENCE</scope>
    <source>
        <strain evidence="11">PL_HMW_Pooled</strain>
        <tissue evidence="11">Head</tissue>
    </source>
</reference>
<keyword evidence="3" id="KW-0813">Transport</keyword>
<dbReference type="PROSITE" id="PS00211">
    <property type="entry name" value="ABC_TRANSPORTER_1"/>
    <property type="match status" value="1"/>
</dbReference>
<dbReference type="InterPro" id="IPR013525">
    <property type="entry name" value="ABC2_TM"/>
</dbReference>
<feature type="transmembrane region" description="Helical" evidence="9">
    <location>
        <begin position="554"/>
        <end position="574"/>
    </location>
</feature>
<evidence type="ECO:0000256" key="6">
    <source>
        <dbReference type="ARBA" id="ARBA00022840"/>
    </source>
</evidence>
<dbReference type="GO" id="GO:0005524">
    <property type="term" value="F:ATP binding"/>
    <property type="evidence" value="ECO:0007669"/>
    <property type="project" value="UniProtKB-KW"/>
</dbReference>
<dbReference type="SMART" id="SM00382">
    <property type="entry name" value="AAA"/>
    <property type="match status" value="1"/>
</dbReference>
<dbReference type="Pfam" id="PF01061">
    <property type="entry name" value="ABC2_membrane"/>
    <property type="match status" value="1"/>
</dbReference>
<dbReference type="AlphaFoldDB" id="A0AAE1H223"/>
<evidence type="ECO:0000256" key="9">
    <source>
        <dbReference type="SAM" id="Phobius"/>
    </source>
</evidence>
<feature type="transmembrane region" description="Helical" evidence="9">
    <location>
        <begin position="380"/>
        <end position="401"/>
    </location>
</feature>
<evidence type="ECO:0000313" key="12">
    <source>
        <dbReference type="Proteomes" id="UP001219518"/>
    </source>
</evidence>
<dbReference type="Pfam" id="PF00005">
    <property type="entry name" value="ABC_tran"/>
    <property type="match status" value="1"/>
</dbReference>
<dbReference type="SUPFAM" id="SSF52540">
    <property type="entry name" value="P-loop containing nucleoside triphosphate hydrolases"/>
    <property type="match status" value="1"/>
</dbReference>
<dbReference type="Proteomes" id="UP001219518">
    <property type="component" value="Unassembled WGS sequence"/>
</dbReference>
<feature type="transmembrane region" description="Helical" evidence="9">
    <location>
        <begin position="613"/>
        <end position="631"/>
    </location>
</feature>
<gene>
    <name evidence="11" type="ORF">KUF71_022773</name>
</gene>
<comment type="subcellular location">
    <subcellularLocation>
        <location evidence="1">Membrane</location>
        <topology evidence="1">Multi-pass membrane protein</topology>
    </subcellularLocation>
</comment>
<dbReference type="GO" id="GO:0140359">
    <property type="term" value="F:ABC-type transporter activity"/>
    <property type="evidence" value="ECO:0007669"/>
    <property type="project" value="InterPro"/>
</dbReference>
<comment type="similarity">
    <text evidence="2">Belongs to the ABC transporter superfamily. ABCG family. Eye pigment precursor importer (TC 3.A.1.204) subfamily.</text>
</comment>
<evidence type="ECO:0000256" key="7">
    <source>
        <dbReference type="ARBA" id="ARBA00022989"/>
    </source>
</evidence>
<dbReference type="GO" id="GO:0016887">
    <property type="term" value="F:ATP hydrolysis activity"/>
    <property type="evidence" value="ECO:0007669"/>
    <property type="project" value="InterPro"/>
</dbReference>
<feature type="transmembrane region" description="Helical" evidence="9">
    <location>
        <begin position="457"/>
        <end position="481"/>
    </location>
</feature>
<dbReference type="PANTHER" id="PTHR48041:SF105">
    <property type="entry name" value="FI02074P"/>
    <property type="match status" value="1"/>
</dbReference>
<proteinExistence type="inferred from homology"/>
<evidence type="ECO:0000259" key="10">
    <source>
        <dbReference type="PROSITE" id="PS50893"/>
    </source>
</evidence>
<reference evidence="11" key="2">
    <citation type="journal article" date="2023" name="BMC Genomics">
        <title>Pest status, molecular evolution, and epigenetic factors derived from the genome assembly of Frankliniella fusca, a thysanopteran phytovirus vector.</title>
        <authorList>
            <person name="Catto M.A."/>
            <person name="Labadie P.E."/>
            <person name="Jacobson A.L."/>
            <person name="Kennedy G.G."/>
            <person name="Srinivasan R."/>
            <person name="Hunt B.G."/>
        </authorList>
    </citation>
    <scope>NUCLEOTIDE SEQUENCE</scope>
    <source>
        <strain evidence="11">PL_HMW_Pooled</strain>
    </source>
</reference>
<keyword evidence="5" id="KW-0547">Nucleotide-binding</keyword>
<keyword evidence="6 11" id="KW-0067">ATP-binding</keyword>
<keyword evidence="8 9" id="KW-0472">Membrane</keyword>
<feature type="transmembrane region" description="Helical" evidence="9">
    <location>
        <begin position="413"/>
        <end position="436"/>
    </location>
</feature>
<dbReference type="PANTHER" id="PTHR48041">
    <property type="entry name" value="ABC TRANSPORTER G FAMILY MEMBER 28"/>
    <property type="match status" value="1"/>
</dbReference>
<dbReference type="EMBL" id="JAHWGI010000318">
    <property type="protein sequence ID" value="KAK3913319.1"/>
    <property type="molecule type" value="Genomic_DNA"/>
</dbReference>
<dbReference type="InterPro" id="IPR017871">
    <property type="entry name" value="ABC_transporter-like_CS"/>
</dbReference>
<keyword evidence="7 9" id="KW-1133">Transmembrane helix</keyword>
<evidence type="ECO:0000256" key="2">
    <source>
        <dbReference type="ARBA" id="ARBA00005814"/>
    </source>
</evidence>